<evidence type="ECO:0000259" key="1">
    <source>
        <dbReference type="Pfam" id="PF03372"/>
    </source>
</evidence>
<accession>A0A075I450</accession>
<dbReference type="InterPro" id="IPR005135">
    <property type="entry name" value="Endo/exonuclease/phosphatase"/>
</dbReference>
<sequence length="226" mass="25397">MKVVNVNTNRGAHRLKSNLLKFDADIILIQEWADHKSDRSSEAAGKFSEYPFITATRYLLTLSTSSAEIVHSSDRLLVTRHSCGLIINSYSPGSGSGKLRREHLQELKALIDSLGETPVLISGDFNMAPRLEDGWHGRNHSPYTSKGERVAFDELLEDHGLADLGATVRWESTFERMNKGKLTSFRCDLALVNATSINSWSIAYDHDFRKKKEMSDHSALILDYEV</sequence>
<feature type="domain" description="Endonuclease/exonuclease/phosphatase" evidence="1">
    <location>
        <begin position="5"/>
        <end position="162"/>
    </location>
</feature>
<dbReference type="Gene3D" id="3.60.10.10">
    <property type="entry name" value="Endonuclease/exonuclease/phosphatase"/>
    <property type="match status" value="1"/>
</dbReference>
<dbReference type="GO" id="GO:0003824">
    <property type="term" value="F:catalytic activity"/>
    <property type="evidence" value="ECO:0007669"/>
    <property type="project" value="InterPro"/>
</dbReference>
<dbReference type="Pfam" id="PF03372">
    <property type="entry name" value="Exo_endo_phos"/>
    <property type="match status" value="1"/>
</dbReference>
<reference evidence="2" key="1">
    <citation type="journal article" date="2014" name="Genome Biol. Evol.">
        <title>Pangenome evidence for extensive interdomain horizontal transfer affecting lineage core and shell genes in uncultured planktonic thaumarchaeota and euryarchaeota.</title>
        <authorList>
            <person name="Deschamps P."/>
            <person name="Zivanovic Y."/>
            <person name="Moreira D."/>
            <person name="Rodriguez-Valera F."/>
            <person name="Lopez-Garcia P."/>
        </authorList>
    </citation>
    <scope>NUCLEOTIDE SEQUENCE</scope>
</reference>
<dbReference type="AlphaFoldDB" id="A0A075I450"/>
<proteinExistence type="predicted"/>
<organism evidence="2">
    <name type="scientific">uncultured marine group II/III euryarchaeote KM3_92_B07</name>
    <dbReference type="NCBI Taxonomy" id="1456543"/>
    <lineage>
        <taxon>Archaea</taxon>
        <taxon>Methanobacteriati</taxon>
        <taxon>Methanobacteriota</taxon>
        <taxon>environmental samples</taxon>
    </lineage>
</organism>
<name>A0A075I450_9EURY</name>
<dbReference type="SUPFAM" id="SSF56219">
    <property type="entry name" value="DNase I-like"/>
    <property type="match status" value="1"/>
</dbReference>
<protein>
    <recommendedName>
        <fullName evidence="1">Endonuclease/exonuclease/phosphatase domain-containing protein</fullName>
    </recommendedName>
</protein>
<dbReference type="EMBL" id="KF901173">
    <property type="protein sequence ID" value="AIF20703.1"/>
    <property type="molecule type" value="Genomic_DNA"/>
</dbReference>
<dbReference type="InterPro" id="IPR036691">
    <property type="entry name" value="Endo/exonu/phosph_ase_sf"/>
</dbReference>
<evidence type="ECO:0000313" key="2">
    <source>
        <dbReference type="EMBL" id="AIF20703.1"/>
    </source>
</evidence>